<evidence type="ECO:0000259" key="2">
    <source>
        <dbReference type="SMART" id="SM00974"/>
    </source>
</evidence>
<comment type="caution">
    <text evidence="3">The sequence shown here is derived from an EMBL/GenBank/DDBJ whole genome shotgun (WGS) entry which is preliminary data.</text>
</comment>
<dbReference type="Pfam" id="PF13455">
    <property type="entry name" value="MUG113"/>
    <property type="match status" value="1"/>
</dbReference>
<dbReference type="EMBL" id="JAKGSI010000001">
    <property type="protein sequence ID" value="MCF4005592.1"/>
    <property type="molecule type" value="Genomic_DNA"/>
</dbReference>
<organism evidence="3 4">
    <name type="scientific">Corynebacterium uropygiale</name>
    <dbReference type="NCBI Taxonomy" id="1775911"/>
    <lineage>
        <taxon>Bacteria</taxon>
        <taxon>Bacillati</taxon>
        <taxon>Actinomycetota</taxon>
        <taxon>Actinomycetes</taxon>
        <taxon>Mycobacteriales</taxon>
        <taxon>Corynebacteriaceae</taxon>
        <taxon>Corynebacterium</taxon>
    </lineage>
</organism>
<feature type="compositionally biased region" description="Acidic residues" evidence="1">
    <location>
        <begin position="118"/>
        <end position="129"/>
    </location>
</feature>
<dbReference type="RefSeq" id="WP_236117406.1">
    <property type="nucleotide sequence ID" value="NZ_JAKGSI010000001.1"/>
</dbReference>
<evidence type="ECO:0000313" key="4">
    <source>
        <dbReference type="Proteomes" id="UP001139336"/>
    </source>
</evidence>
<gene>
    <name evidence="3" type="ORF">L1O03_00120</name>
</gene>
<name>A0A9X1QLS2_9CORY</name>
<evidence type="ECO:0000313" key="3">
    <source>
        <dbReference type="EMBL" id="MCF4005592.1"/>
    </source>
</evidence>
<keyword evidence="4" id="KW-1185">Reference proteome</keyword>
<dbReference type="AlphaFoldDB" id="A0A9X1QLS2"/>
<reference evidence="3" key="1">
    <citation type="submission" date="2022-01" db="EMBL/GenBank/DDBJ databases">
        <title>Corynebacterium sp. nov isolated from isolated from the feces of the greater white-fronted geese (Anser albifrons) at Poyang Lake, PR China.</title>
        <authorList>
            <person name="Liu Q."/>
        </authorList>
    </citation>
    <scope>NUCLEOTIDE SEQUENCE</scope>
    <source>
        <strain evidence="3">JCM 32435</strain>
    </source>
</reference>
<feature type="domain" description="Bacteriophage T5 Orf172 DNA-binding" evidence="2">
    <location>
        <begin position="287"/>
        <end position="381"/>
    </location>
</feature>
<dbReference type="SMART" id="SM00974">
    <property type="entry name" value="T5orf172"/>
    <property type="match status" value="1"/>
</dbReference>
<dbReference type="InterPro" id="IPR018306">
    <property type="entry name" value="Phage_T5_Orf172_DNA-bd"/>
</dbReference>
<proteinExistence type="predicted"/>
<sequence>MANTPDFSPELLALLNDDTDGLFDEPVRPRRMTSEDRLERAFTEILEFYDTHRRAPSPDTMDIAERKLGARLVGILNNEDKKAALAHLDDVGLLTPDHTPDNVDELLDTLDDDDILSDILDDNDEDDASLYDTATLPRRSPKPPAGGVATRKKAPDFDTFAPLFQQKQQELRDGTATLVTFTGENTIAEGKFYELRGMLAFVAEIKEPEEGAPLNTSGRPKVRLRVIFDNGTESSMYLKSFAIQLYVNNGKVVARAGQITADEIGDADVETGHLYVLSSLSTNPEISQLSDLHKIGYCTTSVEQRLRDAEREATYLHAPVRIDADYHLYNMRPSALEHLLHRVFAPARLDISSTAAAGNSHDVTEWFIAPLSVIDQAVAMIANGDIVDYVYNPALMKLEYVGGEG</sequence>
<protein>
    <submittedName>
        <fullName evidence="3">GIY-YIG nuclease family protein</fullName>
    </submittedName>
</protein>
<evidence type="ECO:0000256" key="1">
    <source>
        <dbReference type="SAM" id="MobiDB-lite"/>
    </source>
</evidence>
<accession>A0A9X1QLS2</accession>
<dbReference type="Proteomes" id="UP001139336">
    <property type="component" value="Unassembled WGS sequence"/>
</dbReference>
<feature type="region of interest" description="Disordered" evidence="1">
    <location>
        <begin position="118"/>
        <end position="152"/>
    </location>
</feature>